<organism evidence="1 2">
    <name type="scientific">Panagrolaimus sp. JU765</name>
    <dbReference type="NCBI Taxonomy" id="591449"/>
    <lineage>
        <taxon>Eukaryota</taxon>
        <taxon>Metazoa</taxon>
        <taxon>Ecdysozoa</taxon>
        <taxon>Nematoda</taxon>
        <taxon>Chromadorea</taxon>
        <taxon>Rhabditida</taxon>
        <taxon>Tylenchina</taxon>
        <taxon>Panagrolaimomorpha</taxon>
        <taxon>Panagrolaimoidea</taxon>
        <taxon>Panagrolaimidae</taxon>
        <taxon>Panagrolaimus</taxon>
    </lineage>
</organism>
<name>A0AC34RDD3_9BILA</name>
<evidence type="ECO:0000313" key="2">
    <source>
        <dbReference type="WBParaSite" id="JU765_v2.g5873.t1"/>
    </source>
</evidence>
<protein>
    <submittedName>
        <fullName evidence="2">GDP-fucose protein O-fucosyltransferase 1</fullName>
    </submittedName>
</protein>
<proteinExistence type="predicted"/>
<reference evidence="2" key="1">
    <citation type="submission" date="2022-11" db="UniProtKB">
        <authorList>
            <consortium name="WormBaseParasite"/>
        </authorList>
    </citation>
    <scope>IDENTIFICATION</scope>
</reference>
<dbReference type="Proteomes" id="UP000887576">
    <property type="component" value="Unplaced"/>
</dbReference>
<sequence>MREVAPTVWPKEKRFAFCWGPRKSIFDESADPSCNAKEGNPFGPFWDYSGIEFIADEYYSQKIEAGHDLARRFARKAWNENFPPSDFPVLAFVSAPSAFPAKEEDRHLQKYLKFRPRITDKAIKFIKENLPRPFVGIHLRNHRDWDNVCRPLKEGQKMDHLFAGIEFIADEYYSQKIEAGHDLARRFARKAWNENFPPSDFPVLAFVSAPSAFPAKEEDRHLQKYLKFRPRITDKAIKFIKENLPRPFVGIHLRNHRDWDNVCRPLKEGQKMDHLFASPQCLGLYNEYGVLTSEICSPSEETVLNDVEEVVNSIRAKSVFVSSDKDHMIPELNDRLKSRNVSVHKLSDDDPTMATSLAGKVSIVAGDITELEVDAIVNAANSSLLGGGGVDGAIHRAAGKDLLRECEKLGGCYTGEAKITKAYNIKNAKAIIHTVGPRAHHGVTEDTRAQLANCYFNSLRLAAENNLRTVAFPCISTGIYAYPQEDAAEVATDTVKSFLESPTYSGKIDKVIFCVFGEKDRTIYESLVSKKFS</sequence>
<evidence type="ECO:0000313" key="1">
    <source>
        <dbReference type="Proteomes" id="UP000887576"/>
    </source>
</evidence>
<accession>A0AC34RDD3</accession>
<dbReference type="WBParaSite" id="JU765_v2.g5873.t1">
    <property type="protein sequence ID" value="JU765_v2.g5873.t1"/>
    <property type="gene ID" value="JU765_v2.g5873"/>
</dbReference>